<name>A0A842HJ49_9BACT</name>
<reference evidence="2 3" key="1">
    <citation type="submission" date="2020-07" db="EMBL/GenBank/DDBJ databases">
        <authorList>
            <person name="Feng X."/>
        </authorList>
    </citation>
    <scope>NUCLEOTIDE SEQUENCE [LARGE SCALE GENOMIC DNA]</scope>
    <source>
        <strain evidence="2 3">JCM31066</strain>
    </source>
</reference>
<gene>
    <name evidence="2" type="ORF">H5P28_15305</name>
</gene>
<organism evidence="2 3">
    <name type="scientific">Ruficoccus amylovorans</name>
    <dbReference type="NCBI Taxonomy" id="1804625"/>
    <lineage>
        <taxon>Bacteria</taxon>
        <taxon>Pseudomonadati</taxon>
        <taxon>Verrucomicrobiota</taxon>
        <taxon>Opitutia</taxon>
        <taxon>Puniceicoccales</taxon>
        <taxon>Cerasicoccaceae</taxon>
        <taxon>Ruficoccus</taxon>
    </lineage>
</organism>
<dbReference type="AlphaFoldDB" id="A0A842HJ49"/>
<dbReference type="EMBL" id="JACHVB010000044">
    <property type="protein sequence ID" value="MBC2595634.1"/>
    <property type="molecule type" value="Genomic_DNA"/>
</dbReference>
<accession>A0A842HJ49</accession>
<dbReference type="RefSeq" id="WP_185676587.1">
    <property type="nucleotide sequence ID" value="NZ_JACHVB010000044.1"/>
</dbReference>
<protein>
    <submittedName>
        <fullName evidence="2">PD-(D/E)XK nuclease family protein</fullName>
    </submittedName>
</protein>
<keyword evidence="3" id="KW-1185">Reference proteome</keyword>
<dbReference type="InterPro" id="IPR038726">
    <property type="entry name" value="PDDEXK_AddAB-type"/>
</dbReference>
<dbReference type="Proteomes" id="UP000546464">
    <property type="component" value="Unassembled WGS sequence"/>
</dbReference>
<evidence type="ECO:0000313" key="2">
    <source>
        <dbReference type="EMBL" id="MBC2595634.1"/>
    </source>
</evidence>
<sequence>MIRPADPDHRPPADVVAFPLRSSDGALAHVSPSSIRDYLQCSLRFYFKRVLGLPEPGSVSLHLGKAVHAGIQAYWIARWRGGDASTEAVLASYQTAFAAHEQEASVSFAEEERETTLAKGESLLRAYCESEHAQTEAKPIGVEVKLQDDFPELPSPLLGYVDLVLSAADGPVVCDFKTVAATPNVELEAFLHEGQLCAYQLLIEEATGQPVSARELVFLVKTKTPKVIVHRLPPADEAARERFWSMAQAMVDGVYHERWHPQPGMHCGWCPYRGPCARWRGGNDVA</sequence>
<dbReference type="InterPro" id="IPR011604">
    <property type="entry name" value="PDDEXK-like_dom_sf"/>
</dbReference>
<comment type="caution">
    <text evidence="2">The sequence shown here is derived from an EMBL/GenBank/DDBJ whole genome shotgun (WGS) entry which is preliminary data.</text>
</comment>
<feature type="domain" description="PD-(D/E)XK endonuclease-like" evidence="1">
    <location>
        <begin position="29"/>
        <end position="276"/>
    </location>
</feature>
<dbReference type="Gene3D" id="3.90.320.10">
    <property type="match status" value="1"/>
</dbReference>
<dbReference type="Pfam" id="PF12705">
    <property type="entry name" value="PDDEXK_1"/>
    <property type="match status" value="1"/>
</dbReference>
<evidence type="ECO:0000313" key="3">
    <source>
        <dbReference type="Proteomes" id="UP000546464"/>
    </source>
</evidence>
<evidence type="ECO:0000259" key="1">
    <source>
        <dbReference type="Pfam" id="PF12705"/>
    </source>
</evidence>
<proteinExistence type="predicted"/>